<evidence type="ECO:0000313" key="1">
    <source>
        <dbReference type="EMBL" id="MSS45273.1"/>
    </source>
</evidence>
<dbReference type="RefSeq" id="WP_154562368.1">
    <property type="nucleotide sequence ID" value="NZ_VUMG01000002.1"/>
</dbReference>
<name>A0A7K0J5U2_9ACTN</name>
<gene>
    <name evidence="1" type="ORF">FYJ43_04275</name>
</gene>
<protein>
    <submittedName>
        <fullName evidence="1">Uncharacterized protein</fullName>
    </submittedName>
</protein>
<evidence type="ECO:0000313" key="2">
    <source>
        <dbReference type="Proteomes" id="UP000466104"/>
    </source>
</evidence>
<dbReference type="Proteomes" id="UP000466104">
    <property type="component" value="Unassembled WGS sequence"/>
</dbReference>
<dbReference type="AlphaFoldDB" id="A0A7K0J5U2"/>
<dbReference type="EMBL" id="VUMG01000002">
    <property type="protein sequence ID" value="MSS45273.1"/>
    <property type="molecule type" value="Genomic_DNA"/>
</dbReference>
<keyword evidence="2" id="KW-1185">Reference proteome</keyword>
<reference evidence="1 2" key="1">
    <citation type="submission" date="2019-08" db="EMBL/GenBank/DDBJ databases">
        <title>In-depth cultivation of the pig gut microbiome towards novel bacterial diversity and tailored functional studies.</title>
        <authorList>
            <person name="Wylensek D."/>
            <person name="Hitch T.C.A."/>
            <person name="Clavel T."/>
        </authorList>
    </citation>
    <scope>NUCLEOTIDE SEQUENCE [LARGE SCALE GENOMIC DNA]</scope>
    <source>
        <strain evidence="1 2">WCA-380-WT-3A</strain>
    </source>
</reference>
<comment type="caution">
    <text evidence="1">The sequence shown here is derived from an EMBL/GenBank/DDBJ whole genome shotgun (WGS) entry which is preliminary data.</text>
</comment>
<accession>A0A7K0J5U2</accession>
<proteinExistence type="predicted"/>
<organism evidence="1 2">
    <name type="scientific">Cutibacterium porci</name>
    <dbReference type="NCBI Taxonomy" id="2605781"/>
    <lineage>
        <taxon>Bacteria</taxon>
        <taxon>Bacillati</taxon>
        <taxon>Actinomycetota</taxon>
        <taxon>Actinomycetes</taxon>
        <taxon>Propionibacteriales</taxon>
        <taxon>Propionibacteriaceae</taxon>
        <taxon>Cutibacterium</taxon>
    </lineage>
</organism>
<sequence>MTTYRNTITYSTYGYPDMRELTDAERFEAETDIYGAIAQLGDRDDPDGIIRSTAMAILDGDASLDDIAARWLRDGDPDDVLHRWHEGLTDLDHAMTGALIGAQARWPLSDDDLEDVSGIGEATAILLCYRRPGGESLASGIIRA</sequence>